<organism evidence="1 2">
    <name type="scientific">Acetivibrio clariflavus (strain DSM 19732 / NBRC 101661 / EBR45)</name>
    <name type="common">Clostridium clariflavum</name>
    <dbReference type="NCBI Taxonomy" id="720554"/>
    <lineage>
        <taxon>Bacteria</taxon>
        <taxon>Bacillati</taxon>
        <taxon>Bacillota</taxon>
        <taxon>Clostridia</taxon>
        <taxon>Eubacteriales</taxon>
        <taxon>Oscillospiraceae</taxon>
        <taxon>Acetivibrio</taxon>
    </lineage>
</organism>
<evidence type="ECO:0000313" key="2">
    <source>
        <dbReference type="Proteomes" id="UP000005435"/>
    </source>
</evidence>
<dbReference type="EMBL" id="CP003065">
    <property type="protein sequence ID" value="AEV68178.1"/>
    <property type="molecule type" value="Genomic_DNA"/>
</dbReference>
<protein>
    <submittedName>
        <fullName evidence="1">Uncharacterized protein</fullName>
    </submittedName>
</protein>
<name>G8M260_ACECE</name>
<gene>
    <name evidence="1" type="ordered locus">Clocl_1540</name>
</gene>
<dbReference type="HOGENOM" id="CLU_2841995_0_0_9"/>
<reference evidence="1 2" key="2">
    <citation type="journal article" date="2012" name="Stand. Genomic Sci.">
        <title>Complete Genome Sequence of Clostridium clariflavum DSM 19732.</title>
        <authorList>
            <person name="Izquierdo J.A."/>
            <person name="Goodwin L."/>
            <person name="Davenport K.W."/>
            <person name="Teshima H."/>
            <person name="Bruce D."/>
            <person name="Detter C."/>
            <person name="Tapia R."/>
            <person name="Han S."/>
            <person name="Land M."/>
            <person name="Hauser L."/>
            <person name="Jeffries C.D."/>
            <person name="Han J."/>
            <person name="Pitluck S."/>
            <person name="Nolan M."/>
            <person name="Chen A."/>
            <person name="Huntemann M."/>
            <person name="Mavromatis K."/>
            <person name="Mikhailova N."/>
            <person name="Liolios K."/>
            <person name="Woyke T."/>
            <person name="Lynd L.R."/>
        </authorList>
    </citation>
    <scope>NUCLEOTIDE SEQUENCE [LARGE SCALE GENOMIC DNA]</scope>
    <source>
        <strain evidence="2">DSM 19732 / NBRC 101661 / EBR45</strain>
    </source>
</reference>
<evidence type="ECO:0000313" key="1">
    <source>
        <dbReference type="EMBL" id="AEV68178.1"/>
    </source>
</evidence>
<sequence length="65" mass="7231">MTTWDKSEGNLITAQMAVGVKVVGAWRRLIQMENIMGEFALTEKACEEIIDAARKSFLATILILC</sequence>
<proteinExistence type="predicted"/>
<reference evidence="2" key="1">
    <citation type="submission" date="2011-12" db="EMBL/GenBank/DDBJ databases">
        <title>Complete sequence of Clostridium clariflavum DSM 19732.</title>
        <authorList>
            <consortium name="US DOE Joint Genome Institute"/>
            <person name="Lucas S."/>
            <person name="Han J."/>
            <person name="Lapidus A."/>
            <person name="Cheng J.-F."/>
            <person name="Goodwin L."/>
            <person name="Pitluck S."/>
            <person name="Peters L."/>
            <person name="Teshima H."/>
            <person name="Detter J.C."/>
            <person name="Han C."/>
            <person name="Tapia R."/>
            <person name="Land M."/>
            <person name="Hauser L."/>
            <person name="Kyrpides N."/>
            <person name="Ivanova N."/>
            <person name="Pagani I."/>
            <person name="Kitzmiller T."/>
            <person name="Lynd L."/>
            <person name="Izquierdo J."/>
            <person name="Woyke T."/>
        </authorList>
    </citation>
    <scope>NUCLEOTIDE SEQUENCE [LARGE SCALE GENOMIC DNA]</scope>
    <source>
        <strain evidence="2">DSM 19732 / NBRC 101661 / EBR45</strain>
    </source>
</reference>
<dbReference type="RefSeq" id="WP_014254788.1">
    <property type="nucleotide sequence ID" value="NC_016627.1"/>
</dbReference>
<accession>G8M260</accession>
<dbReference type="Proteomes" id="UP000005435">
    <property type="component" value="Chromosome"/>
</dbReference>
<dbReference type="KEGG" id="ccl:Clocl_1540"/>
<keyword evidence="2" id="KW-1185">Reference proteome</keyword>
<dbReference type="AlphaFoldDB" id="G8M260"/>